<evidence type="ECO:0000313" key="4">
    <source>
        <dbReference type="Proteomes" id="UP000604117"/>
    </source>
</evidence>
<keyword evidence="4" id="KW-1185">Reference proteome</keyword>
<dbReference type="InterPro" id="IPR029058">
    <property type="entry name" value="AB_hydrolase_fold"/>
</dbReference>
<evidence type="ECO:0000259" key="2">
    <source>
        <dbReference type="Pfam" id="PF12697"/>
    </source>
</evidence>
<dbReference type="RefSeq" id="WP_203711560.1">
    <property type="nucleotide sequence ID" value="NZ_BONE01000009.1"/>
</dbReference>
<gene>
    <name evidence="3" type="ORF">Asi02nite_16200</name>
</gene>
<dbReference type="EMBL" id="BONE01000009">
    <property type="protein sequence ID" value="GIF72102.1"/>
    <property type="molecule type" value="Genomic_DNA"/>
</dbReference>
<feature type="domain" description="AB hydrolase-1" evidence="2">
    <location>
        <begin position="54"/>
        <end position="276"/>
    </location>
</feature>
<dbReference type="PANTHER" id="PTHR43433">
    <property type="entry name" value="HYDROLASE, ALPHA/BETA FOLD FAMILY PROTEIN"/>
    <property type="match status" value="1"/>
</dbReference>
<dbReference type="Pfam" id="PF12697">
    <property type="entry name" value="Abhydrolase_6"/>
    <property type="match status" value="1"/>
</dbReference>
<feature type="compositionally biased region" description="Basic and acidic residues" evidence="1">
    <location>
        <begin position="1"/>
        <end position="12"/>
    </location>
</feature>
<dbReference type="Proteomes" id="UP000604117">
    <property type="component" value="Unassembled WGS sequence"/>
</dbReference>
<organism evidence="3 4">
    <name type="scientific">Asanoa siamensis</name>
    <dbReference type="NCBI Taxonomy" id="926357"/>
    <lineage>
        <taxon>Bacteria</taxon>
        <taxon>Bacillati</taxon>
        <taxon>Actinomycetota</taxon>
        <taxon>Actinomycetes</taxon>
        <taxon>Micromonosporales</taxon>
        <taxon>Micromonosporaceae</taxon>
        <taxon>Asanoa</taxon>
    </lineage>
</organism>
<dbReference type="GO" id="GO:0016787">
    <property type="term" value="F:hydrolase activity"/>
    <property type="evidence" value="ECO:0007669"/>
    <property type="project" value="UniProtKB-KW"/>
</dbReference>
<reference evidence="3 4" key="1">
    <citation type="submission" date="2021-01" db="EMBL/GenBank/DDBJ databases">
        <title>Whole genome shotgun sequence of Asanoa siamensis NBRC 107932.</title>
        <authorList>
            <person name="Komaki H."/>
            <person name="Tamura T."/>
        </authorList>
    </citation>
    <scope>NUCLEOTIDE SEQUENCE [LARGE SCALE GENOMIC DNA]</scope>
    <source>
        <strain evidence="3 4">NBRC 107932</strain>
    </source>
</reference>
<dbReference type="PANTHER" id="PTHR43433:SF5">
    <property type="entry name" value="AB HYDROLASE-1 DOMAIN-CONTAINING PROTEIN"/>
    <property type="match status" value="1"/>
</dbReference>
<protein>
    <submittedName>
        <fullName evidence="3">Alpha/beta hydrolase</fullName>
    </submittedName>
</protein>
<dbReference type="SUPFAM" id="SSF53474">
    <property type="entry name" value="alpha/beta-Hydrolases"/>
    <property type="match status" value="1"/>
</dbReference>
<comment type="caution">
    <text evidence="3">The sequence shown here is derived from an EMBL/GenBank/DDBJ whole genome shotgun (WGS) entry which is preliminary data.</text>
</comment>
<name>A0ABQ4CLE5_9ACTN</name>
<feature type="region of interest" description="Disordered" evidence="1">
    <location>
        <begin position="1"/>
        <end position="25"/>
    </location>
</feature>
<dbReference type="InterPro" id="IPR000073">
    <property type="entry name" value="AB_hydrolase_1"/>
</dbReference>
<accession>A0ABQ4CLE5</accession>
<evidence type="ECO:0000256" key="1">
    <source>
        <dbReference type="SAM" id="MobiDB-lite"/>
    </source>
</evidence>
<dbReference type="Gene3D" id="3.40.50.1820">
    <property type="entry name" value="alpha/beta hydrolase"/>
    <property type="match status" value="1"/>
</dbReference>
<sequence>MSDRTAVEDHGVAPEGLPLDDDYTGPRDLEMHTVTSADGTTIAYEIVGAGEPVVVIGGGLNDRAMFTPFASILSDRFKVYNYDRRGRGDSGTGDAKRYTLEREVEDLAAVLDAVGEPSHVFANCTGGMIAIHAAAAGVPMMKLGMYEPPYNSPKATQEQMDQLEKFIAEDRKEEAVTLFARDIVRFITPETLEHFKLHPAWQAFQTMAPSTIYDAIISAHHTNIPFSLLPQVTVPTLMLSGRDSSAAIQEACGIVAEGIPDCTLIRLEGEGHLFNQKTGAPIFADFFAS</sequence>
<keyword evidence="3" id="KW-0378">Hydrolase</keyword>
<evidence type="ECO:0000313" key="3">
    <source>
        <dbReference type="EMBL" id="GIF72102.1"/>
    </source>
</evidence>
<dbReference type="InterPro" id="IPR050471">
    <property type="entry name" value="AB_hydrolase"/>
</dbReference>
<proteinExistence type="predicted"/>